<organism evidence="2 3">
    <name type="scientific">Scylla paramamosain</name>
    <name type="common">Mud crab</name>
    <dbReference type="NCBI Taxonomy" id="85552"/>
    <lineage>
        <taxon>Eukaryota</taxon>
        <taxon>Metazoa</taxon>
        <taxon>Ecdysozoa</taxon>
        <taxon>Arthropoda</taxon>
        <taxon>Crustacea</taxon>
        <taxon>Multicrustacea</taxon>
        <taxon>Malacostraca</taxon>
        <taxon>Eumalacostraca</taxon>
        <taxon>Eucarida</taxon>
        <taxon>Decapoda</taxon>
        <taxon>Pleocyemata</taxon>
        <taxon>Brachyura</taxon>
        <taxon>Eubrachyura</taxon>
        <taxon>Portunoidea</taxon>
        <taxon>Portunidae</taxon>
        <taxon>Portuninae</taxon>
        <taxon>Scylla</taxon>
    </lineage>
</organism>
<accession>A0AAW0TJQ7</accession>
<dbReference type="EMBL" id="JARAKH010000030">
    <property type="protein sequence ID" value="KAK8386886.1"/>
    <property type="molecule type" value="Genomic_DNA"/>
</dbReference>
<evidence type="ECO:0000256" key="1">
    <source>
        <dbReference type="SAM" id="MobiDB-lite"/>
    </source>
</evidence>
<reference evidence="2 3" key="1">
    <citation type="submission" date="2023-03" db="EMBL/GenBank/DDBJ databases">
        <title>High-quality genome of Scylla paramamosain provides insights in environmental adaptation.</title>
        <authorList>
            <person name="Zhang L."/>
        </authorList>
    </citation>
    <scope>NUCLEOTIDE SEQUENCE [LARGE SCALE GENOMIC DNA]</scope>
    <source>
        <strain evidence="2">LZ_2023a</strain>
        <tissue evidence="2">Muscle</tissue>
    </source>
</reference>
<feature type="region of interest" description="Disordered" evidence="1">
    <location>
        <begin position="1"/>
        <end position="48"/>
    </location>
</feature>
<name>A0AAW0TJQ7_SCYPA</name>
<sequence length="226" mass="24048">MNGEHGEQVVENKSGGDEDTCDANTADTTRTGENAKRTQSGREHGMRGCSTNIYNRHELGRSSPLIMAVTVSHLRLVANVQLAAAIFQIPVSSPFVALPLTPSLAASYLGHYCPMCTIGQTATSWACSPLLMLKRASFSMTQFLEGLVVLAAAKHSIADGAHATLHVTHKTGQSPYIWRRPWLTSTPAHFLYGAQSDTTNKMTALSSAVLFSAVGVSSLLSCAVAS</sequence>
<feature type="compositionally biased region" description="Basic and acidic residues" evidence="1">
    <location>
        <begin position="33"/>
        <end position="46"/>
    </location>
</feature>
<evidence type="ECO:0000313" key="3">
    <source>
        <dbReference type="Proteomes" id="UP001487740"/>
    </source>
</evidence>
<proteinExistence type="predicted"/>
<evidence type="ECO:0000313" key="2">
    <source>
        <dbReference type="EMBL" id="KAK8386886.1"/>
    </source>
</evidence>
<dbReference type="AlphaFoldDB" id="A0AAW0TJQ7"/>
<keyword evidence="3" id="KW-1185">Reference proteome</keyword>
<gene>
    <name evidence="2" type="ORF">O3P69_017954</name>
</gene>
<feature type="compositionally biased region" description="Basic and acidic residues" evidence="1">
    <location>
        <begin position="1"/>
        <end position="16"/>
    </location>
</feature>
<protein>
    <submittedName>
        <fullName evidence="2">Uncharacterized protein</fullName>
    </submittedName>
</protein>
<feature type="compositionally biased region" description="Polar residues" evidence="1">
    <location>
        <begin position="22"/>
        <end position="32"/>
    </location>
</feature>
<dbReference type="Proteomes" id="UP001487740">
    <property type="component" value="Unassembled WGS sequence"/>
</dbReference>
<comment type="caution">
    <text evidence="2">The sequence shown here is derived from an EMBL/GenBank/DDBJ whole genome shotgun (WGS) entry which is preliminary data.</text>
</comment>